<dbReference type="Gene3D" id="3.40.50.150">
    <property type="entry name" value="Vaccinia Virus protein VP39"/>
    <property type="match status" value="1"/>
</dbReference>
<dbReference type="Pfam" id="PF08241">
    <property type="entry name" value="Methyltransf_11"/>
    <property type="match status" value="1"/>
</dbReference>
<dbReference type="InterPro" id="IPR013216">
    <property type="entry name" value="Methyltransf_11"/>
</dbReference>
<evidence type="ECO:0000313" key="3">
    <source>
        <dbReference type="Proteomes" id="UP001597092"/>
    </source>
</evidence>
<protein>
    <submittedName>
        <fullName evidence="2">Class I SAM-dependent methyltransferase</fullName>
        <ecNumber evidence="2">2.1.1.-</ecNumber>
    </submittedName>
</protein>
<gene>
    <name evidence="2" type="ORF">ACFSAS_14235</name>
</gene>
<evidence type="ECO:0000259" key="1">
    <source>
        <dbReference type="Pfam" id="PF08241"/>
    </source>
</evidence>
<sequence>MSSRFGPGDVRFFDRLARLYDVAMPPARVGPFRDAFAFADRPIDRVLDLAGGTGRASRGLRKIGIDPVVVDASAGMLERARESGHEVIRGDAGRLPVGDDGVDADVVVDALHHLPDPAAGLSEAARVVRPGGVVVVQEFHPRGLRGRSLVAAERLVGFDSTFWTPAELCESVAAAGFDARIVRDGFEYVVVGRIPPEA</sequence>
<dbReference type="GO" id="GO:0008168">
    <property type="term" value="F:methyltransferase activity"/>
    <property type="evidence" value="ECO:0007669"/>
    <property type="project" value="UniProtKB-KW"/>
</dbReference>
<proteinExistence type="predicted"/>
<name>A0ABD6DZT5_9EURY</name>
<keyword evidence="3" id="KW-1185">Reference proteome</keyword>
<dbReference type="PANTHER" id="PTHR43591">
    <property type="entry name" value="METHYLTRANSFERASE"/>
    <property type="match status" value="1"/>
</dbReference>
<dbReference type="RefSeq" id="WP_390282362.1">
    <property type="nucleotide sequence ID" value="NZ_JBHUDP010000006.1"/>
</dbReference>
<dbReference type="SUPFAM" id="SSF53335">
    <property type="entry name" value="S-adenosyl-L-methionine-dependent methyltransferases"/>
    <property type="match status" value="1"/>
</dbReference>
<reference evidence="2 3" key="1">
    <citation type="journal article" date="2019" name="Int. J. Syst. Evol. Microbiol.">
        <title>The Global Catalogue of Microorganisms (GCM) 10K type strain sequencing project: providing services to taxonomists for standard genome sequencing and annotation.</title>
        <authorList>
            <consortium name="The Broad Institute Genomics Platform"/>
            <consortium name="The Broad Institute Genome Sequencing Center for Infectious Disease"/>
            <person name="Wu L."/>
            <person name="Ma J."/>
        </authorList>
    </citation>
    <scope>NUCLEOTIDE SEQUENCE [LARGE SCALE GENOMIC DNA]</scope>
    <source>
        <strain evidence="2 3">CGMCC 1.10387</strain>
    </source>
</reference>
<dbReference type="InterPro" id="IPR029063">
    <property type="entry name" value="SAM-dependent_MTases_sf"/>
</dbReference>
<organism evidence="2 3">
    <name type="scientific">Halobellus litoreus</name>
    <dbReference type="NCBI Taxonomy" id="755310"/>
    <lineage>
        <taxon>Archaea</taxon>
        <taxon>Methanobacteriati</taxon>
        <taxon>Methanobacteriota</taxon>
        <taxon>Stenosarchaea group</taxon>
        <taxon>Halobacteria</taxon>
        <taxon>Halobacteriales</taxon>
        <taxon>Haloferacaceae</taxon>
        <taxon>Halobellus</taxon>
    </lineage>
</organism>
<keyword evidence="2" id="KW-0489">Methyltransferase</keyword>
<dbReference type="EMBL" id="JBHUDP010000006">
    <property type="protein sequence ID" value="MFD1686771.1"/>
    <property type="molecule type" value="Genomic_DNA"/>
</dbReference>
<evidence type="ECO:0000313" key="2">
    <source>
        <dbReference type="EMBL" id="MFD1686771.1"/>
    </source>
</evidence>
<dbReference type="GO" id="GO:0032259">
    <property type="term" value="P:methylation"/>
    <property type="evidence" value="ECO:0007669"/>
    <property type="project" value="UniProtKB-KW"/>
</dbReference>
<dbReference type="AlphaFoldDB" id="A0ABD6DZT5"/>
<accession>A0ABD6DZT5</accession>
<keyword evidence="2" id="KW-0808">Transferase</keyword>
<dbReference type="Proteomes" id="UP001597092">
    <property type="component" value="Unassembled WGS sequence"/>
</dbReference>
<dbReference type="EC" id="2.1.1.-" evidence="2"/>
<feature type="domain" description="Methyltransferase type 11" evidence="1">
    <location>
        <begin position="47"/>
        <end position="136"/>
    </location>
</feature>
<comment type="caution">
    <text evidence="2">The sequence shown here is derived from an EMBL/GenBank/DDBJ whole genome shotgun (WGS) entry which is preliminary data.</text>
</comment>
<dbReference type="PANTHER" id="PTHR43591:SF24">
    <property type="entry name" value="2-METHOXY-6-POLYPRENYL-1,4-BENZOQUINOL METHYLASE, MITOCHONDRIAL"/>
    <property type="match status" value="1"/>
</dbReference>